<dbReference type="KEGG" id="dho:Dia5BBH33_20970"/>
<reference evidence="2" key="1">
    <citation type="submission" date="2019-05" db="EMBL/GenBank/DDBJ databases">
        <title>Complete genome sequencing of Dialister sp. strain 5BBH33.</title>
        <authorList>
            <person name="Sakamoto M."/>
            <person name="Murakami T."/>
            <person name="Mori H."/>
        </authorList>
    </citation>
    <scope>NUCLEOTIDE SEQUENCE [LARGE SCALE GENOMIC DNA]</scope>
    <source>
        <strain evidence="2">5BBH33</strain>
    </source>
</reference>
<dbReference type="Proteomes" id="UP000320585">
    <property type="component" value="Chromosome"/>
</dbReference>
<name>A0A8D4UWD3_9FIRM</name>
<dbReference type="GeneID" id="92717294"/>
<dbReference type="EMBL" id="AP019697">
    <property type="protein sequence ID" value="BBK26162.1"/>
    <property type="molecule type" value="Genomic_DNA"/>
</dbReference>
<sequence length="236" mass="27040">MKKAISDFADQQGILIEDNFTFGEWEALRIRRGRDLRGFMKAADLVGAKIEAIAAPDDYLHRFGKPLTWEAEELYSDGDEAHEALIRSYLNNPDCIMGLGSYELYERILVVTDKGTLEVYFEDEDLYITVDSADRSVYAKNHDRYASFDVRKLFGSVKGDTITGYWVMDREGKDEDDDDFDIFKDQKPCITKLSLALESGRRLNFSPYMDVFDFELVNPDGNVAEISFAEVLRCLK</sequence>
<protein>
    <submittedName>
        <fullName evidence="1">Uncharacterized protein</fullName>
    </submittedName>
</protein>
<dbReference type="RefSeq" id="WP_144269330.1">
    <property type="nucleotide sequence ID" value="NZ_AP019697.1"/>
</dbReference>
<keyword evidence="2" id="KW-1185">Reference proteome</keyword>
<accession>A0A8D4UWD3</accession>
<proteinExistence type="predicted"/>
<gene>
    <name evidence="1" type="ORF">Dia5BBH33_20970</name>
</gene>
<dbReference type="AlphaFoldDB" id="A0A8D4UWD3"/>
<evidence type="ECO:0000313" key="1">
    <source>
        <dbReference type="EMBL" id="BBK26162.1"/>
    </source>
</evidence>
<evidence type="ECO:0000313" key="2">
    <source>
        <dbReference type="Proteomes" id="UP000320585"/>
    </source>
</evidence>
<organism evidence="1 2">
    <name type="scientific">Dialister hominis</name>
    <dbReference type="NCBI Taxonomy" id="2582419"/>
    <lineage>
        <taxon>Bacteria</taxon>
        <taxon>Bacillati</taxon>
        <taxon>Bacillota</taxon>
        <taxon>Negativicutes</taxon>
        <taxon>Veillonellales</taxon>
        <taxon>Veillonellaceae</taxon>
        <taxon>Dialister</taxon>
    </lineage>
</organism>